<dbReference type="GO" id="GO:0005886">
    <property type="term" value="C:plasma membrane"/>
    <property type="evidence" value="ECO:0007669"/>
    <property type="project" value="UniProtKB-SubCell"/>
</dbReference>
<feature type="transmembrane region" description="Helical" evidence="5">
    <location>
        <begin position="385"/>
        <end position="406"/>
    </location>
</feature>
<dbReference type="PANTHER" id="PTHR23508">
    <property type="entry name" value="CARBOXYLIC ACID TRANSPORTER PROTEIN HOMOLOG"/>
    <property type="match status" value="1"/>
</dbReference>
<dbReference type="PROSITE" id="PS50850">
    <property type="entry name" value="MFS"/>
    <property type="match status" value="1"/>
</dbReference>
<feature type="domain" description="Major facilitator superfamily (MFS) profile" evidence="6">
    <location>
        <begin position="23"/>
        <end position="437"/>
    </location>
</feature>
<dbReference type="CDD" id="cd17365">
    <property type="entry name" value="MFS_PcaK_like"/>
    <property type="match status" value="1"/>
</dbReference>
<dbReference type="KEGG" id="acab:QRX50_21345"/>
<evidence type="ECO:0000313" key="8">
    <source>
        <dbReference type="Proteomes" id="UP001236014"/>
    </source>
</evidence>
<evidence type="ECO:0000313" key="7">
    <source>
        <dbReference type="EMBL" id="WIX83123.1"/>
    </source>
</evidence>
<dbReference type="InterPro" id="IPR036259">
    <property type="entry name" value="MFS_trans_sf"/>
</dbReference>
<keyword evidence="4 5" id="KW-0472">Membrane</keyword>
<dbReference type="AlphaFoldDB" id="A0A9Y2MZZ1"/>
<feature type="transmembrane region" description="Helical" evidence="5">
    <location>
        <begin position="317"/>
        <end position="341"/>
    </location>
</feature>
<feature type="transmembrane region" description="Helical" evidence="5">
    <location>
        <begin position="347"/>
        <end position="373"/>
    </location>
</feature>
<dbReference type="PANTHER" id="PTHR23508:SF10">
    <property type="entry name" value="CARBOXYLIC ACID TRANSPORTER PROTEIN HOMOLOG"/>
    <property type="match status" value="1"/>
</dbReference>
<evidence type="ECO:0000256" key="5">
    <source>
        <dbReference type="SAM" id="Phobius"/>
    </source>
</evidence>
<evidence type="ECO:0000256" key="1">
    <source>
        <dbReference type="ARBA" id="ARBA00004651"/>
    </source>
</evidence>
<sequence length="451" mass="46640">MTAGVRLSGFVDGKRVSAFQYGTVVLCGLVMFFDGFDTQAINYLAPHIAKDWGLKVAVLGPIFSSALVGLMVGYLVLSPLSDRFGHRRLVIAGTALFALTSLVSVWVGGVAELVVLRLITGIGLGAAAPSAVALTAEYTPKRLRASFVLAIYCGFSLGFVVAGVVSGWLVPTAGWRSVFLVGALAPMVIIPLMLKFLPESLVFLVGRGANAERAYRLCRRIDPALPSEPQPVTVDAAEAGGRVKLKALLANGGVLSTVLLWVVFAVNLGEFYALQSWLPTMLTDLGFANGTVVTATSLTTVGGIVVALVVGPAMDRLGAFGSLGALFVVGAVFLAVTGPAFHAPVWLLLAAMFLVGCGVSGGQKALIALAAVVYPVNIRSTGVGWALGIGRLGGILGPLVVGAAVAADWSPAAIFLALSGPMLVCAVLILYLGRRARQTAEVAEREPAPAV</sequence>
<protein>
    <submittedName>
        <fullName evidence="7">MFS transporter</fullName>
    </submittedName>
</protein>
<dbReference type="InterPro" id="IPR020846">
    <property type="entry name" value="MFS_dom"/>
</dbReference>
<feature type="transmembrane region" description="Helical" evidence="5">
    <location>
        <begin position="147"/>
        <end position="169"/>
    </location>
</feature>
<keyword evidence="8" id="KW-1185">Reference proteome</keyword>
<dbReference type="Pfam" id="PF07690">
    <property type="entry name" value="MFS_1"/>
    <property type="match status" value="1"/>
</dbReference>
<keyword evidence="2 5" id="KW-0812">Transmembrane</keyword>
<feature type="transmembrane region" description="Helical" evidence="5">
    <location>
        <begin position="248"/>
        <end position="266"/>
    </location>
</feature>
<dbReference type="Proteomes" id="UP001236014">
    <property type="component" value="Chromosome"/>
</dbReference>
<evidence type="ECO:0000256" key="4">
    <source>
        <dbReference type="ARBA" id="ARBA00023136"/>
    </source>
</evidence>
<dbReference type="InterPro" id="IPR011701">
    <property type="entry name" value="MFS"/>
</dbReference>
<feature type="transmembrane region" description="Helical" evidence="5">
    <location>
        <begin position="114"/>
        <end position="135"/>
    </location>
</feature>
<dbReference type="PROSITE" id="PS00217">
    <property type="entry name" value="SUGAR_TRANSPORT_2"/>
    <property type="match status" value="1"/>
</dbReference>
<comment type="subcellular location">
    <subcellularLocation>
        <location evidence="1">Cell membrane</location>
        <topology evidence="1">Multi-pass membrane protein</topology>
    </subcellularLocation>
</comment>
<keyword evidence="3 5" id="KW-1133">Transmembrane helix</keyword>
<feature type="transmembrane region" description="Helical" evidence="5">
    <location>
        <begin position="89"/>
        <end position="108"/>
    </location>
</feature>
<evidence type="ECO:0000256" key="3">
    <source>
        <dbReference type="ARBA" id="ARBA00022989"/>
    </source>
</evidence>
<feature type="transmembrane region" description="Helical" evidence="5">
    <location>
        <begin position="56"/>
        <end position="77"/>
    </location>
</feature>
<gene>
    <name evidence="7" type="ORF">QRX50_21345</name>
</gene>
<feature type="transmembrane region" description="Helical" evidence="5">
    <location>
        <begin position="286"/>
        <end position="310"/>
    </location>
</feature>
<reference evidence="7 8" key="1">
    <citation type="submission" date="2023-06" db="EMBL/GenBank/DDBJ databases">
        <authorList>
            <person name="Oyuntsetseg B."/>
            <person name="Kim S.B."/>
        </authorList>
    </citation>
    <scope>NUCLEOTIDE SEQUENCE [LARGE SCALE GENOMIC DNA]</scope>
    <source>
        <strain evidence="7 8">2-15</strain>
    </source>
</reference>
<dbReference type="RefSeq" id="WP_285973682.1">
    <property type="nucleotide sequence ID" value="NZ_CP127294.1"/>
</dbReference>
<organism evidence="7 8">
    <name type="scientific">Amycolatopsis carbonis</name>
    <dbReference type="NCBI Taxonomy" id="715471"/>
    <lineage>
        <taxon>Bacteria</taxon>
        <taxon>Bacillati</taxon>
        <taxon>Actinomycetota</taxon>
        <taxon>Actinomycetes</taxon>
        <taxon>Pseudonocardiales</taxon>
        <taxon>Pseudonocardiaceae</taxon>
        <taxon>Amycolatopsis</taxon>
    </lineage>
</organism>
<feature type="transmembrane region" description="Helical" evidence="5">
    <location>
        <begin position="16"/>
        <end position="36"/>
    </location>
</feature>
<dbReference type="EMBL" id="CP127294">
    <property type="protein sequence ID" value="WIX83123.1"/>
    <property type="molecule type" value="Genomic_DNA"/>
</dbReference>
<feature type="transmembrane region" description="Helical" evidence="5">
    <location>
        <begin position="412"/>
        <end position="432"/>
    </location>
</feature>
<dbReference type="Gene3D" id="1.20.1250.20">
    <property type="entry name" value="MFS general substrate transporter like domains"/>
    <property type="match status" value="2"/>
</dbReference>
<dbReference type="SUPFAM" id="SSF103473">
    <property type="entry name" value="MFS general substrate transporter"/>
    <property type="match status" value="1"/>
</dbReference>
<proteinExistence type="predicted"/>
<name>A0A9Y2MZZ1_9PSEU</name>
<evidence type="ECO:0000259" key="6">
    <source>
        <dbReference type="PROSITE" id="PS50850"/>
    </source>
</evidence>
<dbReference type="InterPro" id="IPR005829">
    <property type="entry name" value="Sugar_transporter_CS"/>
</dbReference>
<evidence type="ECO:0000256" key="2">
    <source>
        <dbReference type="ARBA" id="ARBA00022692"/>
    </source>
</evidence>
<dbReference type="GO" id="GO:0046943">
    <property type="term" value="F:carboxylic acid transmembrane transporter activity"/>
    <property type="evidence" value="ECO:0007669"/>
    <property type="project" value="TreeGrafter"/>
</dbReference>
<accession>A0A9Y2MZZ1</accession>